<proteinExistence type="predicted"/>
<dbReference type="UniPathway" id="UPA00337"/>
<dbReference type="Pfam" id="PF13243">
    <property type="entry name" value="SQHop_cyclase_C"/>
    <property type="match status" value="2"/>
</dbReference>
<keyword evidence="4" id="KW-1185">Reference proteome</keyword>
<name>A0A5N8W3Q8_9ACTN</name>
<protein>
    <submittedName>
        <fullName evidence="3">Terpene cyclase/mutase family protein</fullName>
    </submittedName>
</protein>
<feature type="domain" description="Squalene cyclase C-terminal" evidence="2">
    <location>
        <begin position="214"/>
        <end position="331"/>
    </location>
</feature>
<dbReference type="SUPFAM" id="SSF48239">
    <property type="entry name" value="Terpenoid cyclases/Protein prenyltransferases"/>
    <property type="match status" value="2"/>
</dbReference>
<dbReference type="Gene3D" id="1.50.10.20">
    <property type="match status" value="2"/>
</dbReference>
<gene>
    <name evidence="3" type="ORF">FNH04_13910</name>
</gene>
<evidence type="ECO:0000256" key="1">
    <source>
        <dbReference type="ARBA" id="ARBA00022723"/>
    </source>
</evidence>
<keyword evidence="1" id="KW-0479">Metal-binding</keyword>
<evidence type="ECO:0000313" key="4">
    <source>
        <dbReference type="Proteomes" id="UP000326979"/>
    </source>
</evidence>
<dbReference type="EMBL" id="VJZE01000075">
    <property type="protein sequence ID" value="MPY40958.1"/>
    <property type="molecule type" value="Genomic_DNA"/>
</dbReference>
<dbReference type="AlphaFoldDB" id="A0A5N8W3Q8"/>
<feature type="domain" description="Squalene cyclase C-terminal" evidence="2">
    <location>
        <begin position="337"/>
        <end position="498"/>
    </location>
</feature>
<comment type="caution">
    <text evidence="3">The sequence shown here is derived from an EMBL/GenBank/DDBJ whole genome shotgun (WGS) entry which is preliminary data.</text>
</comment>
<evidence type="ECO:0000313" key="3">
    <source>
        <dbReference type="EMBL" id="MPY40958.1"/>
    </source>
</evidence>
<dbReference type="OrthoDB" id="9758578at2"/>
<dbReference type="CDD" id="cd00688">
    <property type="entry name" value="ISOPREN_C2_like"/>
    <property type="match status" value="1"/>
</dbReference>
<sequence length="511" mass="54454">MTSGLATALTSEQINGAVALATWQALSSQHSNGSWVSDPDPRITETALAALALTRAAHPDAPAAAAAALGWLRGAVPQEHHPAALAIETALRSLALGEADRVDLCHPSFDDPALMARARLLEVVALHTGRETTGGDPAGLRQSLSDGWSHTGPLKRWTRVELWSAHALVEAHFGNPERARQAACRIAEEQSPAGDFFANPVSTALAALALQAGDPEGSAARRCTEYLLGSQFPDGTWRFTSSDVWDTTLMIRVFRGEPVFDRHALPRAVDFLVGVQNPDGGWPFRSHVESDNDTTSAALIALRNASAPAGTVFGGLHHLAEQQLADGLWRTWQSAGDPPVEDVVAHVVTALDLHSDTHVISRDEARSWLRERFLRHGRWNAAWYHGLPYATAEVLAALAPDGGDPHAGALALAETQNPDGGWPAEAGEASSPAATGLALAALEAGGVLDKERWLAGLDHLIASQRADGNWTGQPLMYGPRPLLTHYQTHTQAFAAMGLFAGRRYLRAQGGI</sequence>
<dbReference type="InterPro" id="IPR008930">
    <property type="entry name" value="Terpenoid_cyclase/PrenylTrfase"/>
</dbReference>
<dbReference type="InterPro" id="IPR032696">
    <property type="entry name" value="SQ_cyclase_C"/>
</dbReference>
<organism evidence="3 4">
    <name type="scientific">Streptomyces phyllanthi</name>
    <dbReference type="NCBI Taxonomy" id="1803180"/>
    <lineage>
        <taxon>Bacteria</taxon>
        <taxon>Bacillati</taxon>
        <taxon>Actinomycetota</taxon>
        <taxon>Actinomycetes</taxon>
        <taxon>Kitasatosporales</taxon>
        <taxon>Streptomycetaceae</taxon>
        <taxon>Streptomyces</taxon>
    </lineage>
</organism>
<dbReference type="Proteomes" id="UP000326979">
    <property type="component" value="Unassembled WGS sequence"/>
</dbReference>
<reference evidence="3 4" key="1">
    <citation type="submission" date="2019-07" db="EMBL/GenBank/DDBJ databases">
        <title>New species of Amycolatopsis and Streptomyces.</title>
        <authorList>
            <person name="Duangmal K."/>
            <person name="Teo W.F.A."/>
            <person name="Lipun K."/>
        </authorList>
    </citation>
    <scope>NUCLEOTIDE SEQUENCE [LARGE SCALE GENOMIC DNA]</scope>
    <source>
        <strain evidence="3 4">TISTR 2346</strain>
    </source>
</reference>
<accession>A0A5N8W3Q8</accession>
<evidence type="ECO:0000259" key="2">
    <source>
        <dbReference type="Pfam" id="PF13243"/>
    </source>
</evidence>
<dbReference type="GO" id="GO:0046872">
    <property type="term" value="F:metal ion binding"/>
    <property type="evidence" value="ECO:0007669"/>
    <property type="project" value="UniProtKB-KW"/>
</dbReference>